<organism evidence="1">
    <name type="scientific">CrAss-like virus sp. ctyM420</name>
    <dbReference type="NCBI Taxonomy" id="2828014"/>
    <lineage>
        <taxon>Viruses</taxon>
        <taxon>Duplodnaviria</taxon>
        <taxon>Heunggongvirae</taxon>
        <taxon>Uroviricota</taxon>
        <taxon>Caudoviricetes</taxon>
        <taxon>Crassvirales</taxon>
    </lineage>
</organism>
<accession>A0A8S5TJI7</accession>
<dbReference type="EMBL" id="BK032837">
    <property type="protein sequence ID" value="DAF63288.1"/>
    <property type="molecule type" value="Genomic_DNA"/>
</dbReference>
<evidence type="ECO:0000313" key="1">
    <source>
        <dbReference type="EMBL" id="DAF63288.1"/>
    </source>
</evidence>
<sequence length="165" mass="18719">MEKDAFLTLKETCKRACHERHACANGYKQMLASGNVSQMMATWRDNWEDVVESKYADIIRTELPKQYPALKQEMNQAGIYLNECPEKAPVFVRVIITDCATPIHIYDRAQAYVIGEAIVVAHGHSQIYNNKYNAVITLRDHAYGNIQAGTAQAFDHSVLKNYKPL</sequence>
<proteinExistence type="predicted"/>
<protein>
    <submittedName>
        <fullName evidence="1">Uncharacterized protein</fullName>
    </submittedName>
</protein>
<name>A0A8S5TJI7_9CAUD</name>
<reference evidence="1" key="1">
    <citation type="journal article" date="2021" name="Proc. Natl. Acad. Sci. U.S.A.">
        <title>A Catalog of Tens of Thousands of Viruses from Human Metagenomes Reveals Hidden Associations with Chronic Diseases.</title>
        <authorList>
            <person name="Tisza M.J."/>
            <person name="Buck C.B."/>
        </authorList>
    </citation>
    <scope>NUCLEOTIDE SEQUENCE</scope>
    <source>
        <strain evidence="1">CtyM420</strain>
    </source>
</reference>